<gene>
    <name evidence="1" type="ORF">R1flu_028229</name>
</gene>
<name>A0ABD1XP22_9MARC</name>
<comment type="caution">
    <text evidence="1">The sequence shown here is derived from an EMBL/GenBank/DDBJ whole genome shotgun (WGS) entry which is preliminary data.</text>
</comment>
<reference evidence="1 2" key="1">
    <citation type="submission" date="2024-09" db="EMBL/GenBank/DDBJ databases">
        <title>Chromosome-scale assembly of Riccia fluitans.</title>
        <authorList>
            <person name="Paukszto L."/>
            <person name="Sawicki J."/>
            <person name="Karawczyk K."/>
            <person name="Piernik-Szablinska J."/>
            <person name="Szczecinska M."/>
            <person name="Mazdziarz M."/>
        </authorList>
    </citation>
    <scope>NUCLEOTIDE SEQUENCE [LARGE SCALE GENOMIC DNA]</scope>
    <source>
        <strain evidence="1">Rf_01</strain>
        <tissue evidence="1">Aerial parts of the thallus</tissue>
    </source>
</reference>
<accession>A0ABD1XP22</accession>
<evidence type="ECO:0000313" key="1">
    <source>
        <dbReference type="EMBL" id="KAL2609656.1"/>
    </source>
</evidence>
<dbReference type="Proteomes" id="UP001605036">
    <property type="component" value="Unassembled WGS sequence"/>
</dbReference>
<protein>
    <submittedName>
        <fullName evidence="1">Uncharacterized protein</fullName>
    </submittedName>
</protein>
<proteinExistence type="predicted"/>
<organism evidence="1 2">
    <name type="scientific">Riccia fluitans</name>
    <dbReference type="NCBI Taxonomy" id="41844"/>
    <lineage>
        <taxon>Eukaryota</taxon>
        <taxon>Viridiplantae</taxon>
        <taxon>Streptophyta</taxon>
        <taxon>Embryophyta</taxon>
        <taxon>Marchantiophyta</taxon>
        <taxon>Marchantiopsida</taxon>
        <taxon>Marchantiidae</taxon>
        <taxon>Marchantiales</taxon>
        <taxon>Ricciaceae</taxon>
        <taxon>Riccia</taxon>
    </lineage>
</organism>
<dbReference type="AlphaFoldDB" id="A0ABD1XP22"/>
<dbReference type="EMBL" id="JBHFFA010000008">
    <property type="protein sequence ID" value="KAL2609656.1"/>
    <property type="molecule type" value="Genomic_DNA"/>
</dbReference>
<keyword evidence="2" id="KW-1185">Reference proteome</keyword>
<sequence length="115" mass="12373">MISCGTLSSRCFQRSVTLLVCTFEAMHCQCNLAIVGPAEVTPPPIGLPQEVLGSHQAYPMRIIGSPEASVQFAASISDLAPFVHPASHPMPLLPSVQQRLQFKSENDNTAGDRKV</sequence>
<evidence type="ECO:0000313" key="2">
    <source>
        <dbReference type="Proteomes" id="UP001605036"/>
    </source>
</evidence>